<protein>
    <submittedName>
        <fullName evidence="1">Uncharacterized protein</fullName>
    </submittedName>
</protein>
<dbReference type="RefSeq" id="WP_150734727.1">
    <property type="nucleotide sequence ID" value="NZ_CABVIF010000007.1"/>
</dbReference>
<accession>A0A5E7LVW2</accession>
<dbReference type="AlphaFoldDB" id="A0A5E7LVW2"/>
<gene>
    <name evidence="1" type="ORF">PS854_03685</name>
</gene>
<name>A0A5E7LVW2_PSEFL</name>
<reference evidence="1 2" key="1">
    <citation type="submission" date="2019-09" db="EMBL/GenBank/DDBJ databases">
        <authorList>
            <person name="Chandra G."/>
            <person name="Truman W A."/>
        </authorList>
    </citation>
    <scope>NUCLEOTIDE SEQUENCE [LARGE SCALE GENOMIC DNA]</scope>
    <source>
        <strain evidence="1">PS854</strain>
    </source>
</reference>
<proteinExistence type="predicted"/>
<evidence type="ECO:0000313" key="1">
    <source>
        <dbReference type="EMBL" id="VVP18672.1"/>
    </source>
</evidence>
<sequence>MSTNRQKSFIATLELDDQHVDLLGELHGTPVLRHDTLFSGGFYTGASTTRDDSHLLGSRSIQEVQKHPPLTIYFRCTDDYYHLYIRSHPTYTGYCISNGADRVLGAYRPAGSATTSFNLLNLDNRTVTLQDMGGVEQRVRLQARHSQPIGHIRRAGAPYRYLAEIEGQGVVFKLRIIERNASFLSDPDEV</sequence>
<dbReference type="EMBL" id="CABVIF010000007">
    <property type="protein sequence ID" value="VVP18672.1"/>
    <property type="molecule type" value="Genomic_DNA"/>
</dbReference>
<organism evidence="1 2">
    <name type="scientific">Pseudomonas fluorescens</name>
    <dbReference type="NCBI Taxonomy" id="294"/>
    <lineage>
        <taxon>Bacteria</taxon>
        <taxon>Pseudomonadati</taxon>
        <taxon>Pseudomonadota</taxon>
        <taxon>Gammaproteobacteria</taxon>
        <taxon>Pseudomonadales</taxon>
        <taxon>Pseudomonadaceae</taxon>
        <taxon>Pseudomonas</taxon>
    </lineage>
</organism>
<dbReference type="Proteomes" id="UP000327111">
    <property type="component" value="Unassembled WGS sequence"/>
</dbReference>
<evidence type="ECO:0000313" key="2">
    <source>
        <dbReference type="Proteomes" id="UP000327111"/>
    </source>
</evidence>